<evidence type="ECO:0000256" key="1">
    <source>
        <dbReference type="SAM" id="MobiDB-lite"/>
    </source>
</evidence>
<comment type="caution">
    <text evidence="2">The sequence shown here is derived from an EMBL/GenBank/DDBJ whole genome shotgun (WGS) entry which is preliminary data.</text>
</comment>
<feature type="region of interest" description="Disordered" evidence="1">
    <location>
        <begin position="294"/>
        <end position="313"/>
    </location>
</feature>
<name>A0A8J2QNN2_9NEOP</name>
<gene>
    <name evidence="2" type="ORF">DCHRY22_LOCUS7104</name>
</gene>
<reference evidence="2" key="1">
    <citation type="submission" date="2021-09" db="EMBL/GenBank/DDBJ databases">
        <authorList>
            <person name="Martin H S."/>
        </authorList>
    </citation>
    <scope>NUCLEOTIDE SEQUENCE</scope>
</reference>
<feature type="compositionally biased region" description="Basic and acidic residues" evidence="1">
    <location>
        <begin position="84"/>
        <end position="109"/>
    </location>
</feature>
<accession>A0A8J2QNN2</accession>
<evidence type="ECO:0000313" key="2">
    <source>
        <dbReference type="EMBL" id="CAG9566467.1"/>
    </source>
</evidence>
<keyword evidence="3" id="KW-1185">Reference proteome</keyword>
<protein>
    <submittedName>
        <fullName evidence="2">(African queen) hypothetical protein</fullName>
    </submittedName>
</protein>
<dbReference type="OrthoDB" id="10667188at2759"/>
<dbReference type="Proteomes" id="UP000789524">
    <property type="component" value="Unassembled WGS sequence"/>
</dbReference>
<proteinExistence type="predicted"/>
<sequence length="313" mass="33254">MLSIFRRWWGLCGGGGGVWRLWWGGPAASWWLVSADRAAAVGVQAAPPRRPLLSSPLLAAPHLSPAPPSPAPLPPGYSRTGGGRRGDSRPRDAQRITRADPKTNSDGRGKCIFRVQGAGGAVRRGVGVAGGVRGCAGRGPGVRGGGVEKGASNDGHRIDFYLAAPPLSWWCRARAIDRRCTVSPSPGVSRGRAGLRRPQCVLLSFTSSLASPHVDRYSDLIFFNDFRKRAKIRTSTSLTDKSSFKDGTTLYDIVIKGREEERGECPSPDKVTVAKVASITSRVECAGAEYSARARADGALPPSEHAMATDTGQ</sequence>
<feature type="compositionally biased region" description="Pro residues" evidence="1">
    <location>
        <begin position="64"/>
        <end position="75"/>
    </location>
</feature>
<dbReference type="AlphaFoldDB" id="A0A8J2QNN2"/>
<organism evidence="2 3">
    <name type="scientific">Danaus chrysippus</name>
    <name type="common">African queen</name>
    <dbReference type="NCBI Taxonomy" id="151541"/>
    <lineage>
        <taxon>Eukaryota</taxon>
        <taxon>Metazoa</taxon>
        <taxon>Ecdysozoa</taxon>
        <taxon>Arthropoda</taxon>
        <taxon>Hexapoda</taxon>
        <taxon>Insecta</taxon>
        <taxon>Pterygota</taxon>
        <taxon>Neoptera</taxon>
        <taxon>Endopterygota</taxon>
        <taxon>Lepidoptera</taxon>
        <taxon>Glossata</taxon>
        <taxon>Ditrysia</taxon>
        <taxon>Papilionoidea</taxon>
        <taxon>Nymphalidae</taxon>
        <taxon>Danainae</taxon>
        <taxon>Danaini</taxon>
        <taxon>Danaina</taxon>
        <taxon>Danaus</taxon>
        <taxon>Anosia</taxon>
    </lineage>
</organism>
<dbReference type="EMBL" id="CAKASE010000057">
    <property type="protein sequence ID" value="CAG9566467.1"/>
    <property type="molecule type" value="Genomic_DNA"/>
</dbReference>
<feature type="region of interest" description="Disordered" evidence="1">
    <location>
        <begin position="56"/>
        <end position="110"/>
    </location>
</feature>
<evidence type="ECO:0000313" key="3">
    <source>
        <dbReference type="Proteomes" id="UP000789524"/>
    </source>
</evidence>